<dbReference type="PANTHER" id="PTHR46640:SF1">
    <property type="entry name" value="FUNGAL LIPASE-LIKE DOMAIN-CONTAINING PROTEIN-RELATED"/>
    <property type="match status" value="1"/>
</dbReference>
<dbReference type="Pfam" id="PF03893">
    <property type="entry name" value="Lipase3_N"/>
    <property type="match status" value="1"/>
</dbReference>
<dbReference type="CDD" id="cd00519">
    <property type="entry name" value="Lipase_3"/>
    <property type="match status" value="1"/>
</dbReference>
<dbReference type="GO" id="GO:0016042">
    <property type="term" value="P:lipid catabolic process"/>
    <property type="evidence" value="ECO:0007669"/>
    <property type="project" value="InterPro"/>
</dbReference>
<dbReference type="SMR" id="A0A4P8DY40"/>
<dbReference type="PANTHER" id="PTHR46640">
    <property type="entry name" value="TRIACYLGLYCEROL LIPASE, PUTATIVE (AFU_ORTHOLOGUE AFUA_6G06510)-RELATED"/>
    <property type="match status" value="1"/>
</dbReference>
<organism evidence="6">
    <name type="scientific">Talaromyces thermophilus</name>
    <dbReference type="NCBI Taxonomy" id="28565"/>
    <lineage>
        <taxon>Eukaryota</taxon>
        <taxon>Fungi</taxon>
        <taxon>Dikarya</taxon>
        <taxon>Ascomycota</taxon>
        <taxon>Pezizomycotina</taxon>
        <taxon>Eurotiomycetes</taxon>
        <taxon>Eurotiomycetidae</taxon>
        <taxon>Eurotiales</taxon>
        <taxon>Trichocomaceae</taxon>
        <taxon>Thermomyces</taxon>
    </lineage>
</organism>
<feature type="chain" id="PRO_5020448999" evidence="3">
    <location>
        <begin position="18"/>
        <end position="291"/>
    </location>
</feature>
<evidence type="ECO:0000313" key="6">
    <source>
        <dbReference type="EMBL" id="QCO31626.1"/>
    </source>
</evidence>
<keyword evidence="2 6" id="KW-0378">Hydrolase</keyword>
<reference evidence="6" key="1">
    <citation type="submission" date="2018-09" db="EMBL/GenBank/DDBJ databases">
        <authorList>
            <person name="Wang J."/>
            <person name="Zhang T."/>
            <person name="Yang B."/>
            <person name="Wang Y."/>
        </authorList>
    </citation>
    <scope>NUCLEOTIDE SEQUENCE</scope>
</reference>
<name>A0A4P8DY40_TALTH</name>
<dbReference type="SUPFAM" id="SSF53474">
    <property type="entry name" value="alpha/beta-Hydrolases"/>
    <property type="match status" value="1"/>
</dbReference>
<dbReference type="AlphaFoldDB" id="A0A4P8DY40"/>
<dbReference type="EC" id="3.1.1.3" evidence="6"/>
<sequence length="291" mass="31517">MRSSLVLFFVSAWTALASPVRREVSQDLFDQFNLFAQYSAAAYCAKNNDAPAGANVTCRGSICPEVEKADATFLYSFEDSGVGDVTGFLALDNTNRLIVLSFRGSRSLENWIGNINLDLKGIDDICSGCKGHDGFTSSWRSVANTLTQQVQNAVREHPDYRVVFTGHSLGGALATVAGASLRGNGYDIDVFSYGAPRVGNRAFAVFLTAQTGGTLYRITHTNDIVPRLPPRELGYSHSSPEYWITSGTLVPVTKNDIVKVEGIDSTDGNNQPNTPDIAAHLWYFGLIGTCL</sequence>
<protein>
    <submittedName>
        <fullName evidence="6">TDL lipase</fullName>
        <ecNumber evidence="6">3.1.1.3</ecNumber>
    </submittedName>
</protein>
<dbReference type="Gene3D" id="3.40.50.1820">
    <property type="entry name" value="alpha/beta hydrolase"/>
    <property type="match status" value="1"/>
</dbReference>
<dbReference type="InterPro" id="IPR005592">
    <property type="entry name" value="Mono/diacylglycerol_lipase_N"/>
</dbReference>
<accession>A0A4P8DY40</accession>
<feature type="signal peptide" evidence="3">
    <location>
        <begin position="1"/>
        <end position="17"/>
    </location>
</feature>
<evidence type="ECO:0000259" key="4">
    <source>
        <dbReference type="Pfam" id="PF01764"/>
    </source>
</evidence>
<dbReference type="EMBL" id="MH910613">
    <property type="protein sequence ID" value="QCO31626.1"/>
    <property type="molecule type" value="mRNA"/>
</dbReference>
<evidence type="ECO:0000256" key="3">
    <source>
        <dbReference type="SAM" id="SignalP"/>
    </source>
</evidence>
<feature type="domain" description="Fungal lipase-type" evidence="4">
    <location>
        <begin position="99"/>
        <end position="231"/>
    </location>
</feature>
<feature type="domain" description="Mono-/di-acylglycerol lipase N-terminal" evidence="5">
    <location>
        <begin position="1"/>
        <end position="75"/>
    </location>
</feature>
<dbReference type="InterPro" id="IPR029058">
    <property type="entry name" value="AB_hydrolase_fold"/>
</dbReference>
<proteinExistence type="evidence at transcript level"/>
<dbReference type="Pfam" id="PF01764">
    <property type="entry name" value="Lipase_3"/>
    <property type="match status" value="1"/>
</dbReference>
<keyword evidence="1 3" id="KW-0732">Signal</keyword>
<evidence type="ECO:0000259" key="5">
    <source>
        <dbReference type="Pfam" id="PF03893"/>
    </source>
</evidence>
<dbReference type="InterPro" id="IPR051299">
    <property type="entry name" value="AB_hydrolase_lip/est"/>
</dbReference>
<dbReference type="GO" id="GO:0004806">
    <property type="term" value="F:triacylglycerol lipase activity"/>
    <property type="evidence" value="ECO:0007669"/>
    <property type="project" value="UniProtKB-EC"/>
</dbReference>
<evidence type="ECO:0000256" key="2">
    <source>
        <dbReference type="ARBA" id="ARBA00022801"/>
    </source>
</evidence>
<evidence type="ECO:0000256" key="1">
    <source>
        <dbReference type="ARBA" id="ARBA00022729"/>
    </source>
</evidence>
<dbReference type="InterPro" id="IPR002921">
    <property type="entry name" value="Fungal_lipase-type"/>
</dbReference>